<dbReference type="Gene3D" id="3.40.605.10">
    <property type="entry name" value="Aldehyde Dehydrogenase, Chain A, domain 1"/>
    <property type="match status" value="1"/>
</dbReference>
<dbReference type="FunFam" id="3.40.309.10:FF:000009">
    <property type="entry name" value="Aldehyde dehydrogenase A"/>
    <property type="match status" value="1"/>
</dbReference>
<dbReference type="Gene3D" id="3.40.309.10">
    <property type="entry name" value="Aldehyde Dehydrogenase, Chain A, domain 2"/>
    <property type="match status" value="1"/>
</dbReference>
<dbReference type="InterPro" id="IPR016163">
    <property type="entry name" value="Ald_DH_C"/>
</dbReference>
<protein>
    <submittedName>
        <fullName evidence="4">Succinate-semialdehyde dehydrogenase/glutarate-semialdehyde dehydrogenase</fullName>
    </submittedName>
</protein>
<dbReference type="PANTHER" id="PTHR43353">
    <property type="entry name" value="SUCCINATE-SEMIALDEHYDE DEHYDROGENASE, MITOCHONDRIAL"/>
    <property type="match status" value="1"/>
</dbReference>
<keyword evidence="5" id="KW-1185">Reference proteome</keyword>
<dbReference type="SUPFAM" id="SSF53720">
    <property type="entry name" value="ALDH-like"/>
    <property type="match status" value="1"/>
</dbReference>
<dbReference type="GO" id="GO:0009450">
    <property type="term" value="P:gamma-aminobutyric acid catabolic process"/>
    <property type="evidence" value="ECO:0007669"/>
    <property type="project" value="TreeGrafter"/>
</dbReference>
<dbReference type="InterPro" id="IPR016162">
    <property type="entry name" value="Ald_DH_N"/>
</dbReference>
<dbReference type="EMBL" id="QNRH01000014">
    <property type="protein sequence ID" value="RBO90415.1"/>
    <property type="molecule type" value="Genomic_DNA"/>
</dbReference>
<gene>
    <name evidence="4" type="ORF">DFR47_11426</name>
</gene>
<organism evidence="4 5">
    <name type="scientific">Pseudochrobactrum asaccharolyticum</name>
    <dbReference type="NCBI Taxonomy" id="354351"/>
    <lineage>
        <taxon>Bacteria</taxon>
        <taxon>Pseudomonadati</taxon>
        <taxon>Pseudomonadota</taxon>
        <taxon>Alphaproteobacteria</taxon>
        <taxon>Hyphomicrobiales</taxon>
        <taxon>Brucellaceae</taxon>
        <taxon>Pseudochrobactrum</taxon>
    </lineage>
</organism>
<name>A0A366DKF3_9HYPH</name>
<keyword evidence="2" id="KW-0560">Oxidoreductase</keyword>
<reference evidence="4 5" key="1">
    <citation type="submission" date="2018-06" db="EMBL/GenBank/DDBJ databases">
        <title>Genomic Encyclopedia of Type Strains, Phase IV (KMG-IV): sequencing the most valuable type-strain genomes for metagenomic binning, comparative biology and taxonomic classification.</title>
        <authorList>
            <person name="Goeker M."/>
        </authorList>
    </citation>
    <scope>NUCLEOTIDE SEQUENCE [LARGE SCALE GENOMIC DNA]</scope>
    <source>
        <strain evidence="4 5">DSM 25619</strain>
    </source>
</reference>
<dbReference type="CDD" id="cd07103">
    <property type="entry name" value="ALDH_F5_SSADH_GabD"/>
    <property type="match status" value="1"/>
</dbReference>
<dbReference type="PANTHER" id="PTHR43353:SF5">
    <property type="entry name" value="SUCCINATE-SEMIALDEHYDE DEHYDROGENASE, MITOCHONDRIAL"/>
    <property type="match status" value="1"/>
</dbReference>
<sequence>MTLMTEKYGPLTLFIDGEWISVSDSGEDVYNPATGEVIARLPHASASDIDRAAQAAARSFPAWRALTALERSRILRRTADLLRERADHIAWLLSTEQGKALGEARIEVMVSAETLDWCAEEGRRIYGRIVPSPYPQVEYRVLKQPVGPVAAFTPWNFPLMMPARKVASALASGCTIVLKPAEETPAAAIELARAFHDAGLPDGVLNIVFGNPAEVSEQLIAHEAIRKVTFTGSTAVGQHLAGLAARHGAKRCTMELGGHAPVLILEDADLERAISLLAPFKFRNAGQVCISPTRFYVHDSLHDRFVDGMVCAATKLKIGSGVEEGVQMGPLANPRRVSAMRELVDDAIAQGARCMTGGNLVGNRGNFFAPTVLADVPESARIMNEEPFGPIVVTARIHNTQEAITQANRLPFGLASYAFTSSAHNISMLADGVEAGMLGVNAIAVSTPEAPFGGVRHSGYGSEGGIEGMEPYLVTKLLAQG</sequence>
<dbReference type="AlphaFoldDB" id="A0A366DKF3"/>
<comment type="caution">
    <text evidence="4">The sequence shown here is derived from an EMBL/GenBank/DDBJ whole genome shotgun (WGS) entry which is preliminary data.</text>
</comment>
<evidence type="ECO:0000313" key="5">
    <source>
        <dbReference type="Proteomes" id="UP000252893"/>
    </source>
</evidence>
<proteinExistence type="inferred from homology"/>
<accession>A0A366DKF3</accession>
<dbReference type="FunFam" id="3.40.605.10:FF:000033">
    <property type="entry name" value="NAD-dependent succinate-semialdehyde dehydrogenase"/>
    <property type="match status" value="1"/>
</dbReference>
<dbReference type="Pfam" id="PF00171">
    <property type="entry name" value="Aldedh"/>
    <property type="match status" value="1"/>
</dbReference>
<comment type="similarity">
    <text evidence="1">Belongs to the aldehyde dehydrogenase family.</text>
</comment>
<dbReference type="OrthoDB" id="9812625at2"/>
<dbReference type="GO" id="GO:0004777">
    <property type="term" value="F:succinate-semialdehyde dehydrogenase (NAD+) activity"/>
    <property type="evidence" value="ECO:0007669"/>
    <property type="project" value="TreeGrafter"/>
</dbReference>
<evidence type="ECO:0000256" key="2">
    <source>
        <dbReference type="ARBA" id="ARBA00023002"/>
    </source>
</evidence>
<dbReference type="Proteomes" id="UP000252893">
    <property type="component" value="Unassembled WGS sequence"/>
</dbReference>
<evidence type="ECO:0000256" key="1">
    <source>
        <dbReference type="ARBA" id="ARBA00009986"/>
    </source>
</evidence>
<feature type="domain" description="Aldehyde dehydrogenase" evidence="3">
    <location>
        <begin position="22"/>
        <end position="476"/>
    </location>
</feature>
<evidence type="ECO:0000313" key="4">
    <source>
        <dbReference type="EMBL" id="RBO90415.1"/>
    </source>
</evidence>
<dbReference type="InterPro" id="IPR016161">
    <property type="entry name" value="Ald_DH/histidinol_DH"/>
</dbReference>
<dbReference type="InterPro" id="IPR050740">
    <property type="entry name" value="Aldehyde_DH_Superfamily"/>
</dbReference>
<dbReference type="InterPro" id="IPR015590">
    <property type="entry name" value="Aldehyde_DH_dom"/>
</dbReference>
<evidence type="ECO:0000259" key="3">
    <source>
        <dbReference type="Pfam" id="PF00171"/>
    </source>
</evidence>